<accession>A0A8H2XTZ1</accession>
<comment type="caution">
    <text evidence="16">The sequence shown here is derived from an EMBL/GenBank/DDBJ whole genome shotgun (WGS) entry which is preliminary data.</text>
</comment>
<keyword evidence="7" id="KW-0227">DNA damage</keyword>
<dbReference type="Proteomes" id="UP000663846">
    <property type="component" value="Unassembled WGS sequence"/>
</dbReference>
<feature type="compositionally biased region" description="Basic and acidic residues" evidence="14">
    <location>
        <begin position="159"/>
        <end position="175"/>
    </location>
</feature>
<organism evidence="16 17">
    <name type="scientific">Rhizoctonia solani</name>
    <dbReference type="NCBI Taxonomy" id="456999"/>
    <lineage>
        <taxon>Eukaryota</taxon>
        <taxon>Fungi</taxon>
        <taxon>Dikarya</taxon>
        <taxon>Basidiomycota</taxon>
        <taxon>Agaricomycotina</taxon>
        <taxon>Agaricomycetes</taxon>
        <taxon>Cantharellales</taxon>
        <taxon>Ceratobasidiaceae</taxon>
        <taxon>Rhizoctonia</taxon>
    </lineage>
</organism>
<keyword evidence="4" id="KW-0540">Nuclease</keyword>
<dbReference type="Pfam" id="PF02732">
    <property type="entry name" value="ERCC4"/>
    <property type="match status" value="1"/>
</dbReference>
<dbReference type="InterPro" id="IPR033310">
    <property type="entry name" value="Mms4/EME1/EME2"/>
</dbReference>
<evidence type="ECO:0000256" key="5">
    <source>
        <dbReference type="ARBA" id="ARBA00022723"/>
    </source>
</evidence>
<dbReference type="GO" id="GO:0003677">
    <property type="term" value="F:DNA binding"/>
    <property type="evidence" value="ECO:0007669"/>
    <property type="project" value="InterPro"/>
</dbReference>
<keyword evidence="11" id="KW-0234">DNA repair</keyword>
<evidence type="ECO:0000313" key="17">
    <source>
        <dbReference type="Proteomes" id="UP000663846"/>
    </source>
</evidence>
<comment type="similarity">
    <text evidence="3">Belongs to the EME1/MMS4 family.</text>
</comment>
<evidence type="ECO:0000256" key="11">
    <source>
        <dbReference type="ARBA" id="ARBA00023204"/>
    </source>
</evidence>
<protein>
    <recommendedName>
        <fullName evidence="15">ERCC4 domain-containing protein</fullName>
    </recommendedName>
</protein>
<feature type="region of interest" description="Disordered" evidence="14">
    <location>
        <begin position="128"/>
        <end position="175"/>
    </location>
</feature>
<dbReference type="EMBL" id="CAJMWS010000329">
    <property type="protein sequence ID" value="CAE6433561.1"/>
    <property type="molecule type" value="Genomic_DNA"/>
</dbReference>
<dbReference type="PANTHER" id="PTHR21077">
    <property type="entry name" value="EME1 PROTEIN"/>
    <property type="match status" value="1"/>
</dbReference>
<dbReference type="GO" id="GO:0000712">
    <property type="term" value="P:resolution of meiotic recombination intermediates"/>
    <property type="evidence" value="ECO:0007669"/>
    <property type="project" value="TreeGrafter"/>
</dbReference>
<feature type="domain" description="ERCC4" evidence="15">
    <location>
        <begin position="255"/>
        <end position="357"/>
    </location>
</feature>
<dbReference type="GO" id="GO:0031573">
    <property type="term" value="P:mitotic intra-S DNA damage checkpoint signaling"/>
    <property type="evidence" value="ECO:0007669"/>
    <property type="project" value="TreeGrafter"/>
</dbReference>
<keyword evidence="8" id="KW-0378">Hydrolase</keyword>
<feature type="region of interest" description="Disordered" evidence="14">
    <location>
        <begin position="75"/>
        <end position="101"/>
    </location>
</feature>
<dbReference type="GO" id="GO:0048476">
    <property type="term" value="C:Holliday junction resolvase complex"/>
    <property type="evidence" value="ECO:0007669"/>
    <property type="project" value="InterPro"/>
</dbReference>
<dbReference type="PANTHER" id="PTHR21077:SF5">
    <property type="entry name" value="CROSSOVER JUNCTION ENDONUCLEASE MMS4"/>
    <property type="match status" value="1"/>
</dbReference>
<dbReference type="AlphaFoldDB" id="A0A8H2XTZ1"/>
<evidence type="ECO:0000256" key="13">
    <source>
        <dbReference type="ARBA" id="ARBA00023254"/>
    </source>
</evidence>
<dbReference type="InterPro" id="IPR006166">
    <property type="entry name" value="ERCC4_domain"/>
</dbReference>
<keyword evidence="9" id="KW-0460">Magnesium</keyword>
<keyword evidence="13" id="KW-0469">Meiosis</keyword>
<reference evidence="16" key="1">
    <citation type="submission" date="2021-01" db="EMBL/GenBank/DDBJ databases">
        <authorList>
            <person name="Kaushik A."/>
        </authorList>
    </citation>
    <scope>NUCLEOTIDE SEQUENCE</scope>
    <source>
        <strain evidence="16">AG1-1C</strain>
    </source>
</reference>
<evidence type="ECO:0000256" key="12">
    <source>
        <dbReference type="ARBA" id="ARBA00023242"/>
    </source>
</evidence>
<sequence length="478" mass="53839">MTQDESLEIIYISDSDSEASRDQLSSATQISLPSSEGGQSQSIPGPSPLDILIIDSTDSEDLDELEVQLKNVCFEKKTKTKPPCSPRPNSNSMPRTSHIEPPLESEFQDDVLVLSSSEEENMFLQLNTRHEASGLNNLPKKAPKSSFRMSKQKGNPSNERSKASKAQEKAVKEQAKLQRDINKLVTDKKSTLKDFTVEISSTFEDHPFVGYLESKLAVHGCSTLFFDPPSRREPLIRFRRQHIAQYDNKTKEWVPVTPYHSLEDLYVLLLSADTLALAVSSGTLTETLSVLRSTHRLTARSQIFLMIDGLNAYYKYNRSRKGKRNAIESALVALQASERCFIIQVEGAEDTAQWLFNVTGDLGIRPHKRIRESFLPFCTDTQVKCGTSKTDTYKKMLQQVRHISESAADGIVEEAPTLRELFEGYAREPDGHSRDERFKEVIISNRKDGVAKSRILNQALSKKLHDVFWGEDPLTLVV</sequence>
<evidence type="ECO:0000256" key="7">
    <source>
        <dbReference type="ARBA" id="ARBA00022763"/>
    </source>
</evidence>
<evidence type="ECO:0000256" key="14">
    <source>
        <dbReference type="SAM" id="MobiDB-lite"/>
    </source>
</evidence>
<dbReference type="GO" id="GO:0006302">
    <property type="term" value="P:double-strand break repair"/>
    <property type="evidence" value="ECO:0007669"/>
    <property type="project" value="TreeGrafter"/>
</dbReference>
<feature type="region of interest" description="Disordered" evidence="14">
    <location>
        <begin position="1"/>
        <end position="50"/>
    </location>
</feature>
<dbReference type="Gene3D" id="1.10.150.670">
    <property type="entry name" value="Crossover junction endonuclease EME1, DNA-binding domain"/>
    <property type="match status" value="1"/>
</dbReference>
<evidence type="ECO:0000313" key="16">
    <source>
        <dbReference type="EMBL" id="CAE6433561.1"/>
    </source>
</evidence>
<evidence type="ECO:0000256" key="10">
    <source>
        <dbReference type="ARBA" id="ARBA00023172"/>
    </source>
</evidence>
<dbReference type="InterPro" id="IPR042530">
    <property type="entry name" value="EME1/EME2_C"/>
</dbReference>
<keyword evidence="5" id="KW-0479">Metal-binding</keyword>
<evidence type="ECO:0000256" key="8">
    <source>
        <dbReference type="ARBA" id="ARBA00022801"/>
    </source>
</evidence>
<dbReference type="GO" id="GO:0005634">
    <property type="term" value="C:nucleus"/>
    <property type="evidence" value="ECO:0007669"/>
    <property type="project" value="UniProtKB-SubCell"/>
</dbReference>
<evidence type="ECO:0000256" key="3">
    <source>
        <dbReference type="ARBA" id="ARBA00005313"/>
    </source>
</evidence>
<evidence type="ECO:0000259" key="15">
    <source>
        <dbReference type="Pfam" id="PF02732"/>
    </source>
</evidence>
<dbReference type="GO" id="GO:0031297">
    <property type="term" value="P:replication fork processing"/>
    <property type="evidence" value="ECO:0007669"/>
    <property type="project" value="TreeGrafter"/>
</dbReference>
<evidence type="ECO:0000256" key="4">
    <source>
        <dbReference type="ARBA" id="ARBA00022722"/>
    </source>
</evidence>
<dbReference type="GO" id="GO:0046872">
    <property type="term" value="F:metal ion binding"/>
    <property type="evidence" value="ECO:0007669"/>
    <property type="project" value="UniProtKB-KW"/>
</dbReference>
<feature type="compositionally biased region" description="Polar residues" evidence="14">
    <location>
        <begin position="147"/>
        <end position="158"/>
    </location>
</feature>
<proteinExistence type="inferred from homology"/>
<evidence type="ECO:0000256" key="6">
    <source>
        <dbReference type="ARBA" id="ARBA00022759"/>
    </source>
</evidence>
<keyword evidence="10" id="KW-0233">DNA recombination</keyword>
<comment type="cofactor">
    <cofactor evidence="1">
        <name>Mg(2+)</name>
        <dbReference type="ChEBI" id="CHEBI:18420"/>
    </cofactor>
</comment>
<evidence type="ECO:0000256" key="2">
    <source>
        <dbReference type="ARBA" id="ARBA00004123"/>
    </source>
</evidence>
<evidence type="ECO:0000256" key="1">
    <source>
        <dbReference type="ARBA" id="ARBA00001946"/>
    </source>
</evidence>
<gene>
    <name evidence="16" type="ORF">RDB_LOCUS112710</name>
</gene>
<name>A0A8H2XTZ1_9AGAM</name>
<feature type="compositionally biased region" description="Polar residues" evidence="14">
    <location>
        <begin position="22"/>
        <end position="44"/>
    </location>
</feature>
<dbReference type="Gene3D" id="3.40.50.10130">
    <property type="match status" value="1"/>
</dbReference>
<dbReference type="GO" id="GO:0008821">
    <property type="term" value="F:crossover junction DNA endonuclease activity"/>
    <property type="evidence" value="ECO:0007669"/>
    <property type="project" value="TreeGrafter"/>
</dbReference>
<evidence type="ECO:0000256" key="9">
    <source>
        <dbReference type="ARBA" id="ARBA00022842"/>
    </source>
</evidence>
<keyword evidence="6" id="KW-0255">Endonuclease</keyword>
<keyword evidence="12" id="KW-0539">Nucleus</keyword>
<comment type="subcellular location">
    <subcellularLocation>
        <location evidence="2">Nucleus</location>
    </subcellularLocation>
</comment>